<dbReference type="InterPro" id="IPR001781">
    <property type="entry name" value="Znf_LIM"/>
</dbReference>
<dbReference type="CDD" id="cd09388">
    <property type="entry name" value="LIM1_LMO1_LMO3"/>
    <property type="match status" value="1"/>
</dbReference>
<dbReference type="PANTHER" id="PTHR24215">
    <property type="entry name" value="RHO-GTPASE-ACTIVATING PROTEIN LRG1"/>
    <property type="match status" value="1"/>
</dbReference>
<dbReference type="Gene3D" id="2.10.110.10">
    <property type="entry name" value="Cysteine Rich Protein"/>
    <property type="match status" value="3"/>
</dbReference>
<evidence type="ECO:0000256" key="3">
    <source>
        <dbReference type="ARBA" id="ARBA00022737"/>
    </source>
</evidence>
<keyword evidence="3" id="KW-0677">Repeat</keyword>
<evidence type="ECO:0000256" key="5">
    <source>
        <dbReference type="ARBA" id="ARBA00023038"/>
    </source>
</evidence>
<keyword evidence="4 7" id="KW-0862">Zinc</keyword>
<keyword evidence="5 7" id="KW-0440">LIM domain</keyword>
<reference evidence="9 10" key="1">
    <citation type="submission" date="2022-01" db="EMBL/GenBank/DDBJ databases">
        <title>A chromosomal length assembly of Cordylochernes scorpioides.</title>
        <authorList>
            <person name="Zeh D."/>
            <person name="Zeh J."/>
        </authorList>
    </citation>
    <scope>NUCLEOTIDE SEQUENCE [LARGE SCALE GENOMIC DNA]</scope>
    <source>
        <strain evidence="9">IN4F17</strain>
        <tissue evidence="9">Whole Body</tissue>
    </source>
</reference>
<proteinExistence type="predicted"/>
<organism evidence="9 10">
    <name type="scientific">Cordylochernes scorpioides</name>
    <dbReference type="NCBI Taxonomy" id="51811"/>
    <lineage>
        <taxon>Eukaryota</taxon>
        <taxon>Metazoa</taxon>
        <taxon>Ecdysozoa</taxon>
        <taxon>Arthropoda</taxon>
        <taxon>Chelicerata</taxon>
        <taxon>Arachnida</taxon>
        <taxon>Pseudoscorpiones</taxon>
        <taxon>Cheliferoidea</taxon>
        <taxon>Chernetidae</taxon>
        <taxon>Cordylochernes</taxon>
    </lineage>
</organism>
<dbReference type="PROSITE" id="PS00478">
    <property type="entry name" value="LIM_DOMAIN_1"/>
    <property type="match status" value="1"/>
</dbReference>
<gene>
    <name evidence="9" type="ORF">LAZ67_17001813</name>
</gene>
<comment type="subcellular location">
    <subcellularLocation>
        <location evidence="1">Nucleus</location>
    </subcellularLocation>
</comment>
<keyword evidence="6" id="KW-0539">Nucleus</keyword>
<name>A0ABY6LDI8_9ARAC</name>
<keyword evidence="10" id="KW-1185">Reference proteome</keyword>
<dbReference type="Proteomes" id="UP001235939">
    <property type="component" value="Chromosome 17"/>
</dbReference>
<dbReference type="SUPFAM" id="SSF57716">
    <property type="entry name" value="Glucocorticoid receptor-like (DNA-binding domain)"/>
    <property type="match status" value="5"/>
</dbReference>
<evidence type="ECO:0000313" key="9">
    <source>
        <dbReference type="EMBL" id="UYV79259.1"/>
    </source>
</evidence>
<dbReference type="PANTHER" id="PTHR24215:SF35">
    <property type="entry name" value="MUSCLE LIM PROTEIN MLP84B"/>
    <property type="match status" value="1"/>
</dbReference>
<dbReference type="PROSITE" id="PS50023">
    <property type="entry name" value="LIM_DOMAIN_2"/>
    <property type="match status" value="2"/>
</dbReference>
<dbReference type="CDD" id="cd09326">
    <property type="entry name" value="LIM_CRP_like"/>
    <property type="match status" value="1"/>
</dbReference>
<dbReference type="Pfam" id="PF00412">
    <property type="entry name" value="LIM"/>
    <property type="match status" value="2"/>
</dbReference>
<feature type="domain" description="LIM zinc-binding" evidence="8">
    <location>
        <begin position="173"/>
        <end position="234"/>
    </location>
</feature>
<evidence type="ECO:0000256" key="1">
    <source>
        <dbReference type="ARBA" id="ARBA00004123"/>
    </source>
</evidence>
<evidence type="ECO:0000256" key="4">
    <source>
        <dbReference type="ARBA" id="ARBA00022833"/>
    </source>
</evidence>
<accession>A0ABY6LDI8</accession>
<evidence type="ECO:0000256" key="7">
    <source>
        <dbReference type="PROSITE-ProRule" id="PRU00125"/>
    </source>
</evidence>
<evidence type="ECO:0000313" key="10">
    <source>
        <dbReference type="Proteomes" id="UP001235939"/>
    </source>
</evidence>
<dbReference type="SMART" id="SM00132">
    <property type="entry name" value="LIM"/>
    <property type="match status" value="2"/>
</dbReference>
<protein>
    <submittedName>
        <fullName evidence="9">PRMT8</fullName>
    </submittedName>
</protein>
<evidence type="ECO:0000256" key="6">
    <source>
        <dbReference type="ARBA" id="ARBA00023242"/>
    </source>
</evidence>
<evidence type="ECO:0000256" key="2">
    <source>
        <dbReference type="ARBA" id="ARBA00022723"/>
    </source>
</evidence>
<feature type="domain" description="LIM zinc-binding" evidence="8">
    <location>
        <begin position="3"/>
        <end position="65"/>
    </location>
</feature>
<sequence length="256" mass="28321">MESACSGCQRPIRERFLLKALDRLWHEDCLKCACCDCRLGEVGSTLYTKANLILCKRDYLSLSFKTSSEIGFESSSNSHGQNLTNDQCKRRLDSGNLTEHENDIYCRTCYGKLFGPKGYGYGGGAGVLSMDTGDKYKNGPPTSNIPATAQAYVAPKIAAAPPPGKTSKWGGADICPRCGKAVYMAEKMMGGGSAWHKTTCFNCKECNKRLESTTLCEREGEIYCKSKTPSSFIVQLLTIEHPHRQHQTIRFRTTHC</sequence>
<dbReference type="EMBL" id="CP092879">
    <property type="protein sequence ID" value="UYV79259.1"/>
    <property type="molecule type" value="Genomic_DNA"/>
</dbReference>
<keyword evidence="2 7" id="KW-0479">Metal-binding</keyword>
<evidence type="ECO:0000259" key="8">
    <source>
        <dbReference type="PROSITE" id="PS50023"/>
    </source>
</evidence>